<sequence>MQAMLNLQRDYHWAIPSGPAGTTMNKGKSVISFCPSSKISSRSEKKRFMYSWPVPLMLFELLLSSGPLLGAREVGPSVSF</sequence>
<evidence type="ECO:0000313" key="2">
    <source>
        <dbReference type="EMBL" id="PBK82484.1"/>
    </source>
</evidence>
<reference evidence="3" key="1">
    <citation type="journal article" date="2017" name="Nat. Ecol. Evol.">
        <title>Genome expansion and lineage-specific genetic innovations in the forest pathogenic fungi Armillaria.</title>
        <authorList>
            <person name="Sipos G."/>
            <person name="Prasanna A.N."/>
            <person name="Walter M.C."/>
            <person name="O'Connor E."/>
            <person name="Balint B."/>
            <person name="Krizsan K."/>
            <person name="Kiss B."/>
            <person name="Hess J."/>
            <person name="Varga T."/>
            <person name="Slot J."/>
            <person name="Riley R."/>
            <person name="Boka B."/>
            <person name="Rigling D."/>
            <person name="Barry K."/>
            <person name="Lee J."/>
            <person name="Mihaltcheva S."/>
            <person name="LaButti K."/>
            <person name="Lipzen A."/>
            <person name="Waldron R."/>
            <person name="Moloney N.M."/>
            <person name="Sperisen C."/>
            <person name="Kredics L."/>
            <person name="Vagvoelgyi C."/>
            <person name="Patrignani A."/>
            <person name="Fitzpatrick D."/>
            <person name="Nagy I."/>
            <person name="Doyle S."/>
            <person name="Anderson J.B."/>
            <person name="Grigoriev I.V."/>
            <person name="Gueldener U."/>
            <person name="Muensterkoetter M."/>
            <person name="Nagy L.G."/>
        </authorList>
    </citation>
    <scope>NUCLEOTIDE SEQUENCE [LARGE SCALE GENOMIC DNA]</scope>
    <source>
        <strain evidence="3">Ar21-2</strain>
    </source>
</reference>
<dbReference type="EMBL" id="KZ293717">
    <property type="protein sequence ID" value="PBK82484.1"/>
    <property type="molecule type" value="Genomic_DNA"/>
</dbReference>
<accession>A0A2H3CM89</accession>
<gene>
    <name evidence="2" type="ORF">ARMGADRAFT_1019646</name>
</gene>
<dbReference type="Proteomes" id="UP000217790">
    <property type="component" value="Unassembled WGS sequence"/>
</dbReference>
<organism evidence="2 3">
    <name type="scientific">Armillaria gallica</name>
    <name type="common">Bulbous honey fungus</name>
    <name type="synonym">Armillaria bulbosa</name>
    <dbReference type="NCBI Taxonomy" id="47427"/>
    <lineage>
        <taxon>Eukaryota</taxon>
        <taxon>Fungi</taxon>
        <taxon>Dikarya</taxon>
        <taxon>Basidiomycota</taxon>
        <taxon>Agaricomycotina</taxon>
        <taxon>Agaricomycetes</taxon>
        <taxon>Agaricomycetidae</taxon>
        <taxon>Agaricales</taxon>
        <taxon>Marasmiineae</taxon>
        <taxon>Physalacriaceae</taxon>
        <taxon>Armillaria</taxon>
    </lineage>
</organism>
<name>A0A2H3CM89_ARMGA</name>
<dbReference type="InParanoid" id="A0A2H3CM89"/>
<evidence type="ECO:0000256" key="1">
    <source>
        <dbReference type="SAM" id="Phobius"/>
    </source>
</evidence>
<evidence type="ECO:0000313" key="3">
    <source>
        <dbReference type="Proteomes" id="UP000217790"/>
    </source>
</evidence>
<keyword evidence="1" id="KW-1133">Transmembrane helix</keyword>
<keyword evidence="1" id="KW-0472">Membrane</keyword>
<keyword evidence="1" id="KW-0812">Transmembrane</keyword>
<dbReference type="AlphaFoldDB" id="A0A2H3CM89"/>
<feature type="transmembrane region" description="Helical" evidence="1">
    <location>
        <begin position="48"/>
        <end position="70"/>
    </location>
</feature>
<proteinExistence type="predicted"/>
<keyword evidence="3" id="KW-1185">Reference proteome</keyword>
<protein>
    <submittedName>
        <fullName evidence="2">Uncharacterized protein</fullName>
    </submittedName>
</protein>